<evidence type="ECO:0000256" key="1">
    <source>
        <dbReference type="SAM" id="Phobius"/>
    </source>
</evidence>
<evidence type="ECO:0000313" key="3">
    <source>
        <dbReference type="Proteomes" id="UP001174934"/>
    </source>
</evidence>
<name>A0AA39X9M2_9PEZI</name>
<comment type="caution">
    <text evidence="2">The sequence shown here is derived from an EMBL/GenBank/DDBJ whole genome shotgun (WGS) entry which is preliminary data.</text>
</comment>
<sequence length="112" mass="12894">MIESTSFLFLRERRGEVQSWKDRIKFVGRLVLRVWGVVDFYLGWASGGTLYGILRAVARSIALLFTNTLGQEFISISFVSFLLILFILLPLLNSFNIYKYLSTDLLGTVYEE</sequence>
<keyword evidence="3" id="KW-1185">Reference proteome</keyword>
<organism evidence="2 3">
    <name type="scientific">Bombardia bombarda</name>
    <dbReference type="NCBI Taxonomy" id="252184"/>
    <lineage>
        <taxon>Eukaryota</taxon>
        <taxon>Fungi</taxon>
        <taxon>Dikarya</taxon>
        <taxon>Ascomycota</taxon>
        <taxon>Pezizomycotina</taxon>
        <taxon>Sordariomycetes</taxon>
        <taxon>Sordariomycetidae</taxon>
        <taxon>Sordariales</taxon>
        <taxon>Lasiosphaeriaceae</taxon>
        <taxon>Bombardia</taxon>
    </lineage>
</organism>
<reference evidence="2" key="1">
    <citation type="submission" date="2023-06" db="EMBL/GenBank/DDBJ databases">
        <title>Genome-scale phylogeny and comparative genomics of the fungal order Sordariales.</title>
        <authorList>
            <consortium name="Lawrence Berkeley National Laboratory"/>
            <person name="Hensen N."/>
            <person name="Bonometti L."/>
            <person name="Westerberg I."/>
            <person name="Brannstrom I.O."/>
            <person name="Guillou S."/>
            <person name="Cros-Aarteil S."/>
            <person name="Calhoun S."/>
            <person name="Haridas S."/>
            <person name="Kuo A."/>
            <person name="Mondo S."/>
            <person name="Pangilinan J."/>
            <person name="Riley R."/>
            <person name="LaButti K."/>
            <person name="Andreopoulos B."/>
            <person name="Lipzen A."/>
            <person name="Chen C."/>
            <person name="Yanf M."/>
            <person name="Daum C."/>
            <person name="Ng V."/>
            <person name="Clum A."/>
            <person name="Steindorff A."/>
            <person name="Ohm R."/>
            <person name="Martin F."/>
            <person name="Silar P."/>
            <person name="Natvig D."/>
            <person name="Lalanne C."/>
            <person name="Gautier V."/>
            <person name="Ament-velasquez S.L."/>
            <person name="Kruys A."/>
            <person name="Hutchinson M.I."/>
            <person name="Powell A.J."/>
            <person name="Barry K."/>
            <person name="Miller A.N."/>
            <person name="Grigoriev I.V."/>
            <person name="Debuchy R."/>
            <person name="Gladieux P."/>
            <person name="Thoren M.H."/>
            <person name="Johannesson H."/>
        </authorList>
    </citation>
    <scope>NUCLEOTIDE SEQUENCE</scope>
    <source>
        <strain evidence="2">SMH3391-2</strain>
    </source>
</reference>
<keyword evidence="1" id="KW-1133">Transmembrane helix</keyword>
<gene>
    <name evidence="2" type="ORF">B0T17DRAFT_526750</name>
</gene>
<keyword evidence="1" id="KW-0472">Membrane</keyword>
<dbReference type="EMBL" id="JAULSR010000002">
    <property type="protein sequence ID" value="KAK0629849.1"/>
    <property type="molecule type" value="Genomic_DNA"/>
</dbReference>
<proteinExistence type="predicted"/>
<protein>
    <submittedName>
        <fullName evidence="2">Uncharacterized protein</fullName>
    </submittedName>
</protein>
<evidence type="ECO:0000313" key="2">
    <source>
        <dbReference type="EMBL" id="KAK0629849.1"/>
    </source>
</evidence>
<dbReference type="AlphaFoldDB" id="A0AA39X9M2"/>
<dbReference type="Proteomes" id="UP001174934">
    <property type="component" value="Unassembled WGS sequence"/>
</dbReference>
<accession>A0AA39X9M2</accession>
<feature type="transmembrane region" description="Helical" evidence="1">
    <location>
        <begin position="73"/>
        <end position="92"/>
    </location>
</feature>
<feature type="transmembrane region" description="Helical" evidence="1">
    <location>
        <begin position="30"/>
        <end position="53"/>
    </location>
</feature>
<keyword evidence="1" id="KW-0812">Transmembrane</keyword>